<evidence type="ECO:0000256" key="3">
    <source>
        <dbReference type="ARBA" id="ARBA00022977"/>
    </source>
</evidence>
<comment type="caution">
    <text evidence="7">The sequence shown here is derived from an EMBL/GenBank/DDBJ whole genome shotgun (WGS) entry which is preliminary data.</text>
</comment>
<feature type="binding site" description="in other chain" evidence="6">
    <location>
        <position position="62"/>
    </location>
    <ligand>
        <name>NAD(+)</name>
        <dbReference type="ChEBI" id="CHEBI:57540"/>
        <note>ligand shared between two adjacent protomers</note>
    </ligand>
</feature>
<dbReference type="GO" id="GO:0016763">
    <property type="term" value="F:pentosyltransferase activity"/>
    <property type="evidence" value="ECO:0007669"/>
    <property type="project" value="UniProtKB-UniRule"/>
</dbReference>
<reference evidence="7" key="1">
    <citation type="journal article" date="2020" name="mSystems">
        <title>Genome- and Community-Level Interaction Insights into Carbon Utilization and Element Cycling Functions of Hydrothermarchaeota in Hydrothermal Sediment.</title>
        <authorList>
            <person name="Zhou Z."/>
            <person name="Liu Y."/>
            <person name="Xu W."/>
            <person name="Pan J."/>
            <person name="Luo Z.H."/>
            <person name="Li M."/>
        </authorList>
    </citation>
    <scope>NUCLEOTIDE SEQUENCE [LARGE SCALE GENOMIC DNA]</scope>
    <source>
        <strain evidence="7">SpSt-464</strain>
    </source>
</reference>
<comment type="pathway">
    <text evidence="6">Cofactor biosynthesis; thiamine diphosphate biosynthesis.</text>
</comment>
<evidence type="ECO:0000313" key="7">
    <source>
        <dbReference type="EMBL" id="HFK23737.1"/>
    </source>
</evidence>
<dbReference type="InterPro" id="IPR022828">
    <property type="entry name" value="Thi4_prok"/>
</dbReference>
<dbReference type="GO" id="GO:0009228">
    <property type="term" value="P:thiamine biosynthetic process"/>
    <property type="evidence" value="ECO:0007669"/>
    <property type="project" value="UniProtKB-KW"/>
</dbReference>
<feature type="binding site" description="in other chain" evidence="6">
    <location>
        <position position="126"/>
    </location>
    <ligand>
        <name>NAD(+)</name>
        <dbReference type="ChEBI" id="CHEBI:57540"/>
        <note>ligand shared between two adjacent protomers</note>
    </ligand>
</feature>
<dbReference type="NCBIfam" id="TIGR00292">
    <property type="entry name" value="sulfide-dependent adenosine diphosphate thiazole synthase"/>
    <property type="match status" value="1"/>
</dbReference>
<feature type="binding site" description="in other chain" evidence="6">
    <location>
        <position position="169"/>
    </location>
    <ligand>
        <name>Fe cation</name>
        <dbReference type="ChEBI" id="CHEBI:24875"/>
        <note>ligand shared between two adjacent protomers</note>
    </ligand>
</feature>
<feature type="binding site" evidence="6">
    <location>
        <begin position="152"/>
        <end position="154"/>
    </location>
    <ligand>
        <name>NAD(+)</name>
        <dbReference type="ChEBI" id="CHEBI:57540"/>
        <note>ligand shared between two adjacent protomers</note>
    </ligand>
</feature>
<feature type="binding site" evidence="6">
    <location>
        <position position="233"/>
    </location>
    <ligand>
        <name>glycine</name>
        <dbReference type="ChEBI" id="CHEBI:57305"/>
    </ligand>
</feature>
<dbReference type="SUPFAM" id="SSF51905">
    <property type="entry name" value="FAD/NAD(P)-binding domain"/>
    <property type="match status" value="1"/>
</dbReference>
<dbReference type="GO" id="GO:0005506">
    <property type="term" value="F:iron ion binding"/>
    <property type="evidence" value="ECO:0007669"/>
    <property type="project" value="UniProtKB-UniRule"/>
</dbReference>
<dbReference type="InterPro" id="IPR036188">
    <property type="entry name" value="FAD/NAD-bd_sf"/>
</dbReference>
<comment type="catalytic activity">
    <reaction evidence="6">
        <text>hydrogen sulfide + glycine + NAD(+) = ADP-5-ethyl-4-methylthiazole-2-carboxylate + nicotinamide + 3 H2O + H(+)</text>
        <dbReference type="Rhea" id="RHEA:55704"/>
        <dbReference type="ChEBI" id="CHEBI:15377"/>
        <dbReference type="ChEBI" id="CHEBI:15378"/>
        <dbReference type="ChEBI" id="CHEBI:17154"/>
        <dbReference type="ChEBI" id="CHEBI:29919"/>
        <dbReference type="ChEBI" id="CHEBI:57305"/>
        <dbReference type="ChEBI" id="CHEBI:57540"/>
        <dbReference type="ChEBI" id="CHEBI:139151"/>
        <dbReference type="EC" id="2.4.2.59"/>
    </reaction>
</comment>
<accession>A0A7C3N5K1</accession>
<dbReference type="PRINTS" id="PR00419">
    <property type="entry name" value="ADXRDTASE"/>
</dbReference>
<feature type="binding site" evidence="6">
    <location>
        <position position="154"/>
    </location>
    <ligand>
        <name>Fe cation</name>
        <dbReference type="ChEBI" id="CHEBI:24875"/>
        <note>ligand shared between two adjacent protomers</note>
    </ligand>
</feature>
<keyword evidence="3 6" id="KW-0784">Thiamine biosynthesis</keyword>
<comment type="subunit">
    <text evidence="6">Homooctamer; tetramer of dimers.</text>
</comment>
<name>A0A7C3N5K1_UNCW3</name>
<keyword evidence="1 6" id="KW-0808">Transferase</keyword>
<dbReference type="Gene3D" id="3.50.50.60">
    <property type="entry name" value="FAD/NAD(P)-binding domain"/>
    <property type="match status" value="1"/>
</dbReference>
<dbReference type="InterPro" id="IPR002922">
    <property type="entry name" value="Thi4_fam"/>
</dbReference>
<feature type="binding site" description="in other chain" evidence="6">
    <location>
        <position position="223"/>
    </location>
    <ligand>
        <name>NAD(+)</name>
        <dbReference type="ChEBI" id="CHEBI:57540"/>
        <note>ligand shared between two adjacent protomers</note>
    </ligand>
</feature>
<dbReference type="UniPathway" id="UPA00060"/>
<comment type="similarity">
    <text evidence="6">Belongs to the THI4 family.</text>
</comment>
<dbReference type="HAMAP" id="MF_00304">
    <property type="entry name" value="Thi4"/>
    <property type="match status" value="1"/>
</dbReference>
<comment type="cofactor">
    <cofactor evidence="6">
        <name>Fe(2+)</name>
        <dbReference type="ChEBI" id="CHEBI:29033"/>
    </cofactor>
</comment>
<sequence length="259" mass="28181">MLEDQKISELIIKNYFEKLKSNLSLDVAIVGGGPSGLVAGYNLAKDGFKVALFETKLAPGGGMWGGGMMFNEIVVQKEALDVLKDFDVDIKDENDGYFIVDSVQITSSLIYKSSKAGLKIFNLIKVVDVVLKDDAVCGIVINWTPVEYMSLHVDPLTVLSKKVLDATGHPAEIASVLVKKANIKLNTPSGKIEGERPMNAELGEKETVENTKEVFKNFYVSGMAANGVFGGFRMGPIFGGMLLSGYKSYNLIKEELRKG</sequence>
<protein>
    <recommendedName>
        <fullName evidence="6">Thiamine thiazole synthase</fullName>
        <ecNumber evidence="6">2.4.2.59</ecNumber>
    </recommendedName>
</protein>
<keyword evidence="2 6" id="KW-0479">Metal-binding</keyword>
<feature type="binding site" description="in other chain" evidence="6">
    <location>
        <position position="35"/>
    </location>
    <ligand>
        <name>NAD(+)</name>
        <dbReference type="ChEBI" id="CHEBI:57540"/>
        <note>ligand shared between two adjacent protomers</note>
    </ligand>
</feature>
<dbReference type="AlphaFoldDB" id="A0A7C3N5K1"/>
<dbReference type="GO" id="GO:0052837">
    <property type="term" value="P:thiazole biosynthetic process"/>
    <property type="evidence" value="ECO:0007669"/>
    <property type="project" value="UniProtKB-UniRule"/>
</dbReference>
<dbReference type="Pfam" id="PF01946">
    <property type="entry name" value="Thi4"/>
    <property type="match status" value="1"/>
</dbReference>
<dbReference type="EMBL" id="DSTT01000005">
    <property type="protein sequence ID" value="HFK23737.1"/>
    <property type="molecule type" value="Genomic_DNA"/>
</dbReference>
<proteinExistence type="inferred from homology"/>
<evidence type="ECO:0000256" key="1">
    <source>
        <dbReference type="ARBA" id="ARBA00022679"/>
    </source>
</evidence>
<gene>
    <name evidence="6" type="primary">thi4</name>
    <name evidence="7" type="ORF">ENS15_03705</name>
</gene>
<evidence type="ECO:0000256" key="4">
    <source>
        <dbReference type="ARBA" id="ARBA00023004"/>
    </source>
</evidence>
<dbReference type="GO" id="GO:0009229">
    <property type="term" value="P:thiamine diphosphate biosynthetic process"/>
    <property type="evidence" value="ECO:0007669"/>
    <property type="project" value="UniProtKB-UniRule"/>
</dbReference>
<evidence type="ECO:0000256" key="5">
    <source>
        <dbReference type="ARBA" id="ARBA00023027"/>
    </source>
</evidence>
<comment type="function">
    <text evidence="6">Involved in the biosynthesis of the thiazole moiety of thiamine. Catalyzes the conversion of NAD and glycine to adenosine diphosphate 5-(2-hydroxyethyl)-4-methylthiazole-2-carboxylate (ADT), an adenylated thiazole intermediate, using free sulfide as a source of sulfur.</text>
</comment>
<keyword evidence="5 6" id="KW-0520">NAD</keyword>
<organism evidence="7">
    <name type="scientific">candidate division WOR-3 bacterium</name>
    <dbReference type="NCBI Taxonomy" id="2052148"/>
    <lineage>
        <taxon>Bacteria</taxon>
        <taxon>Bacteria division WOR-3</taxon>
    </lineage>
</organism>
<evidence type="ECO:0000256" key="2">
    <source>
        <dbReference type="ARBA" id="ARBA00022723"/>
    </source>
</evidence>
<keyword evidence="4 6" id="KW-0408">Iron</keyword>
<dbReference type="PANTHER" id="PTHR43422">
    <property type="entry name" value="THIAMINE THIAZOLE SYNTHASE"/>
    <property type="match status" value="1"/>
</dbReference>
<dbReference type="EC" id="2.4.2.59" evidence="6"/>
<evidence type="ECO:0000256" key="6">
    <source>
        <dbReference type="HAMAP-Rule" id="MF_00304"/>
    </source>
</evidence>
<dbReference type="PANTHER" id="PTHR43422:SF3">
    <property type="entry name" value="THIAMINE THIAZOLE SYNTHASE"/>
    <property type="match status" value="1"/>
</dbReference>
<comment type="caution">
    <text evidence="6">Lacks conserved residue(s) required for the propagation of feature annotation.</text>
</comment>